<dbReference type="PANTHER" id="PTHR42733">
    <property type="entry name" value="DJ-1 PROTEIN"/>
    <property type="match status" value="1"/>
</dbReference>
<proteinExistence type="inferred from homology"/>
<dbReference type="PANTHER" id="PTHR42733:SF2">
    <property type="entry name" value="DJ-1_THIJ_PFPI FAMILY PROTEIN"/>
    <property type="match status" value="1"/>
</dbReference>
<dbReference type="RefSeq" id="WP_160958638.1">
    <property type="nucleotide sequence ID" value="NZ_WVUD01000003.1"/>
</dbReference>
<evidence type="ECO:0000259" key="2">
    <source>
        <dbReference type="Pfam" id="PF01965"/>
    </source>
</evidence>
<gene>
    <name evidence="3" type="ORF">GTA51_03250</name>
</gene>
<comment type="similarity">
    <text evidence="1">Belongs to the peptidase C56 family.</text>
</comment>
<dbReference type="SUPFAM" id="SSF52317">
    <property type="entry name" value="Class I glutamine amidotransferase-like"/>
    <property type="match status" value="1"/>
</dbReference>
<dbReference type="InterPro" id="IPR006286">
    <property type="entry name" value="C56_PfpI-like"/>
</dbReference>
<evidence type="ECO:0000313" key="4">
    <source>
        <dbReference type="Proteomes" id="UP000482487"/>
    </source>
</evidence>
<dbReference type="OrthoDB" id="9792284at2"/>
<sequence length="172" mass="17994">MQAKKALIISADAFEDSELLYPLYRLREAGFVVDVAAPAAGTITGKHGYAVAANLAVDAVESAGSCGYTLLVLPGGKAPATLRTLPKVIDIVTDFASSGIPIAAICHGPQILVSARLLRGKHATCYETVAGELKEAGALYEDSPVVVDGPLVTSRIPDDLPDFMREVMKKVG</sequence>
<name>A0A7C9N456_9BACT</name>
<dbReference type="NCBIfam" id="TIGR01382">
    <property type="entry name" value="PfpI"/>
    <property type="match status" value="1"/>
</dbReference>
<comment type="caution">
    <text evidence="3">The sequence shown here is derived from an EMBL/GenBank/DDBJ whole genome shotgun (WGS) entry which is preliminary data.</text>
</comment>
<keyword evidence="3" id="KW-0378">Hydrolase</keyword>
<reference evidence="3 4" key="1">
    <citation type="submission" date="2020-01" db="EMBL/GenBank/DDBJ databases">
        <title>Genome sequence of Desulfovibrio aerotolerans DSM 16695(T).</title>
        <authorList>
            <person name="Karnachuk O."/>
            <person name="Avakyan M."/>
            <person name="Mardanov A."/>
            <person name="Kadnikov V."/>
            <person name="Ravin N."/>
        </authorList>
    </citation>
    <scope>NUCLEOTIDE SEQUENCE [LARGE SCALE GENOMIC DNA]</scope>
    <source>
        <strain evidence="3 4">DSM 16695</strain>
    </source>
</reference>
<evidence type="ECO:0000313" key="3">
    <source>
        <dbReference type="EMBL" id="MYL82155.1"/>
    </source>
</evidence>
<dbReference type="CDD" id="cd03134">
    <property type="entry name" value="GATase1_PfpI_like"/>
    <property type="match status" value="1"/>
</dbReference>
<keyword evidence="3" id="KW-0645">Protease</keyword>
<dbReference type="Pfam" id="PF01965">
    <property type="entry name" value="DJ-1_PfpI"/>
    <property type="match status" value="1"/>
</dbReference>
<dbReference type="InterPro" id="IPR029062">
    <property type="entry name" value="Class_I_gatase-like"/>
</dbReference>
<keyword evidence="4" id="KW-1185">Reference proteome</keyword>
<dbReference type="PROSITE" id="PS51276">
    <property type="entry name" value="PEPTIDASE_C56_PFPI"/>
    <property type="match status" value="1"/>
</dbReference>
<organism evidence="3 4">
    <name type="scientific">Solidesulfovibrio aerotolerans</name>
    <dbReference type="NCBI Taxonomy" id="295255"/>
    <lineage>
        <taxon>Bacteria</taxon>
        <taxon>Pseudomonadati</taxon>
        <taxon>Thermodesulfobacteriota</taxon>
        <taxon>Desulfovibrionia</taxon>
        <taxon>Desulfovibrionales</taxon>
        <taxon>Desulfovibrionaceae</taxon>
        <taxon>Solidesulfovibrio</taxon>
    </lineage>
</organism>
<dbReference type="Proteomes" id="UP000482487">
    <property type="component" value="Unassembled WGS sequence"/>
</dbReference>
<protein>
    <submittedName>
        <fullName evidence="3">DJ-1/PfpI/YhbO family deglycase/protease</fullName>
    </submittedName>
</protein>
<dbReference type="GO" id="GO:0008233">
    <property type="term" value="F:peptidase activity"/>
    <property type="evidence" value="ECO:0007669"/>
    <property type="project" value="UniProtKB-KW"/>
</dbReference>
<dbReference type="AlphaFoldDB" id="A0A7C9N456"/>
<dbReference type="EMBL" id="WVUD01000003">
    <property type="protein sequence ID" value="MYL82155.1"/>
    <property type="molecule type" value="Genomic_DNA"/>
</dbReference>
<dbReference type="Gene3D" id="3.40.50.880">
    <property type="match status" value="1"/>
</dbReference>
<accession>A0A7C9N456</accession>
<dbReference type="InterPro" id="IPR002818">
    <property type="entry name" value="DJ-1/PfpI"/>
</dbReference>
<dbReference type="GO" id="GO:0006508">
    <property type="term" value="P:proteolysis"/>
    <property type="evidence" value="ECO:0007669"/>
    <property type="project" value="UniProtKB-KW"/>
</dbReference>
<evidence type="ECO:0000256" key="1">
    <source>
        <dbReference type="ARBA" id="ARBA00008542"/>
    </source>
</evidence>
<feature type="domain" description="DJ-1/PfpI" evidence="2">
    <location>
        <begin position="4"/>
        <end position="169"/>
    </location>
</feature>